<proteinExistence type="predicted"/>
<protein>
    <submittedName>
        <fullName evidence="2">Uncharacterized protein</fullName>
    </submittedName>
</protein>
<sequence length="293" mass="31614">MPRSTTKSQVWTPAQDALLVNLTEEGLSTAVVAQVCARTELEVVNRHRELTLDPEPKRVATHPAPVKKVRFDPRAVETTPVPERVTRNPPTRHNIPAVSTAAKTATASHAAGDTVPIPVSPAAKTRGPVRHTQPNYPGQTTTSPAQSQPSHSKPCASPSSEFNLELQRRNEELVVATLSSELPTVANSDALFKFTPDRNFSVLDCKLLALLKAKHASPADKWVELQSQFLEATGQFATGADGLAEEDVKTLGFLLEKQKRDALLAIVAGFCSATGRVIDAGVLAEKLGAWWKL</sequence>
<reference evidence="2" key="1">
    <citation type="submission" date="2022-07" db="EMBL/GenBank/DDBJ databases">
        <title>Fungi with potential for degradation of polypropylene.</title>
        <authorList>
            <person name="Gostincar C."/>
        </authorList>
    </citation>
    <scope>NUCLEOTIDE SEQUENCE</scope>
    <source>
        <strain evidence="2">EXF-13287</strain>
    </source>
</reference>
<comment type="caution">
    <text evidence="2">The sequence shown here is derived from an EMBL/GenBank/DDBJ whole genome shotgun (WGS) entry which is preliminary data.</text>
</comment>
<keyword evidence="3" id="KW-1185">Reference proteome</keyword>
<feature type="compositionally biased region" description="Polar residues" evidence="1">
    <location>
        <begin position="132"/>
        <end position="160"/>
    </location>
</feature>
<dbReference type="EMBL" id="JANBVN010000045">
    <property type="protein sequence ID" value="KAJ9157108.1"/>
    <property type="molecule type" value="Genomic_DNA"/>
</dbReference>
<organism evidence="2 3">
    <name type="scientific">Coniochaeta hoffmannii</name>
    <dbReference type="NCBI Taxonomy" id="91930"/>
    <lineage>
        <taxon>Eukaryota</taxon>
        <taxon>Fungi</taxon>
        <taxon>Dikarya</taxon>
        <taxon>Ascomycota</taxon>
        <taxon>Pezizomycotina</taxon>
        <taxon>Sordariomycetes</taxon>
        <taxon>Sordariomycetidae</taxon>
        <taxon>Coniochaetales</taxon>
        <taxon>Coniochaetaceae</taxon>
        <taxon>Coniochaeta</taxon>
    </lineage>
</organism>
<feature type="region of interest" description="Disordered" evidence="1">
    <location>
        <begin position="102"/>
        <end position="160"/>
    </location>
</feature>
<dbReference type="Proteomes" id="UP001174691">
    <property type="component" value="Unassembled WGS sequence"/>
</dbReference>
<name>A0AA38RUS8_9PEZI</name>
<evidence type="ECO:0000256" key="1">
    <source>
        <dbReference type="SAM" id="MobiDB-lite"/>
    </source>
</evidence>
<gene>
    <name evidence="2" type="ORF">NKR19_g3844</name>
</gene>
<accession>A0AA38RUS8</accession>
<evidence type="ECO:0000313" key="2">
    <source>
        <dbReference type="EMBL" id="KAJ9157108.1"/>
    </source>
</evidence>
<feature type="compositionally biased region" description="Low complexity" evidence="1">
    <location>
        <begin position="102"/>
        <end position="111"/>
    </location>
</feature>
<dbReference type="AlphaFoldDB" id="A0AA38RUS8"/>
<evidence type="ECO:0000313" key="3">
    <source>
        <dbReference type="Proteomes" id="UP001174691"/>
    </source>
</evidence>